<evidence type="ECO:0000313" key="2">
    <source>
        <dbReference type="EMBL" id="ANU26840.1"/>
    </source>
</evidence>
<dbReference type="PIRSF" id="PIRSF015034">
    <property type="entry name" value="YacH"/>
    <property type="match status" value="1"/>
</dbReference>
<feature type="domain" description="UVR" evidence="1">
    <location>
        <begin position="133"/>
        <end position="168"/>
    </location>
</feature>
<dbReference type="GO" id="GO:0008270">
    <property type="term" value="F:zinc ion binding"/>
    <property type="evidence" value="ECO:0007669"/>
    <property type="project" value="TreeGrafter"/>
</dbReference>
<dbReference type="InterPro" id="IPR001943">
    <property type="entry name" value="UVR_dom"/>
</dbReference>
<dbReference type="AlphaFoldDB" id="A0A1B1S0X0"/>
<protein>
    <submittedName>
        <fullName evidence="2">Nucleotide excision repair protein</fullName>
    </submittedName>
</protein>
<dbReference type="InterPro" id="IPR036876">
    <property type="entry name" value="UVR_dom_sf"/>
</dbReference>
<dbReference type="STRING" id="1302659.I858_007385"/>
<dbReference type="RefSeq" id="WP_049694512.1">
    <property type="nucleotide sequence ID" value="NZ_CP016540.2"/>
</dbReference>
<name>A0A1B1S0X0_9BACL</name>
<dbReference type="KEGG" id="pll:I858_007385"/>
<gene>
    <name evidence="2" type="ORF">I858_007385</name>
</gene>
<dbReference type="OrthoDB" id="9788704at2"/>
<sequence>MICDQCGERSASVIVKQQQHGQIIERNLCHVCAAENHSINVAFEQDPLAIHQLLSNWFPNSQASTSPARKEVVTCPSCGFTFSKFLRLGKFGCDSCYDAFSPHLDEIFKRFHNGNIEHKGKIPASYGTTLKIKKEIEELRKQMQVCIQEEDFEKAARLRDEVKALSAKLEGGAADGS</sequence>
<dbReference type="GO" id="GO:0005507">
    <property type="term" value="F:copper ion binding"/>
    <property type="evidence" value="ECO:0007669"/>
    <property type="project" value="TreeGrafter"/>
</dbReference>
<dbReference type="PANTHER" id="PTHR38430:SF1">
    <property type="entry name" value="PROTEIN-ARGININE KINASE ACTIVATOR PROTEIN"/>
    <property type="match status" value="1"/>
</dbReference>
<dbReference type="PROSITE" id="PS50151">
    <property type="entry name" value="UVR"/>
    <property type="match status" value="1"/>
</dbReference>
<keyword evidence="3" id="KW-1185">Reference proteome</keyword>
<organism evidence="2 3">
    <name type="scientific">Planococcus versutus</name>
    <dbReference type="NCBI Taxonomy" id="1302659"/>
    <lineage>
        <taxon>Bacteria</taxon>
        <taxon>Bacillati</taxon>
        <taxon>Bacillota</taxon>
        <taxon>Bacilli</taxon>
        <taxon>Bacillales</taxon>
        <taxon>Caryophanaceae</taxon>
        <taxon>Planococcus</taxon>
    </lineage>
</organism>
<dbReference type="PANTHER" id="PTHR38430">
    <property type="entry name" value="PROTEIN-ARGININE KINASE ACTIVATOR PROTEIN"/>
    <property type="match status" value="1"/>
</dbReference>
<dbReference type="GO" id="GO:1990170">
    <property type="term" value="P:stress response to cadmium ion"/>
    <property type="evidence" value="ECO:0007669"/>
    <property type="project" value="TreeGrafter"/>
</dbReference>
<dbReference type="GO" id="GO:0050897">
    <property type="term" value="F:cobalt ion binding"/>
    <property type="evidence" value="ECO:0007669"/>
    <property type="project" value="TreeGrafter"/>
</dbReference>
<evidence type="ECO:0000259" key="1">
    <source>
        <dbReference type="PROSITE" id="PS50151"/>
    </source>
</evidence>
<dbReference type="Pfam" id="PF02151">
    <property type="entry name" value="UVR"/>
    <property type="match status" value="1"/>
</dbReference>
<evidence type="ECO:0000313" key="3">
    <source>
        <dbReference type="Proteomes" id="UP000053354"/>
    </source>
</evidence>
<accession>A0A1B1S0X0</accession>
<dbReference type="Proteomes" id="UP000053354">
    <property type="component" value="Chromosome"/>
</dbReference>
<dbReference type="GO" id="GO:1990169">
    <property type="term" value="P:stress response to copper ion"/>
    <property type="evidence" value="ECO:0007669"/>
    <property type="project" value="TreeGrafter"/>
</dbReference>
<reference evidence="2" key="1">
    <citation type="submission" date="2016-10" db="EMBL/GenBank/DDBJ databases">
        <authorList>
            <person name="See-Too W.S."/>
        </authorList>
    </citation>
    <scope>NUCLEOTIDE SEQUENCE</scope>
    <source>
        <strain evidence="2">L10.15</strain>
    </source>
</reference>
<dbReference type="InterPro" id="IPR025542">
    <property type="entry name" value="YacH"/>
</dbReference>
<dbReference type="EMBL" id="CP016540">
    <property type="protein sequence ID" value="ANU26840.1"/>
    <property type="molecule type" value="Genomic_DNA"/>
</dbReference>
<proteinExistence type="predicted"/>
<dbReference type="SUPFAM" id="SSF46600">
    <property type="entry name" value="C-terminal UvrC-binding domain of UvrB"/>
    <property type="match status" value="1"/>
</dbReference>
<dbReference type="Gene3D" id="4.10.860.10">
    <property type="entry name" value="UVR domain"/>
    <property type="match status" value="1"/>
</dbReference>
<dbReference type="GO" id="GO:0046870">
    <property type="term" value="F:cadmium ion binding"/>
    <property type="evidence" value="ECO:0007669"/>
    <property type="project" value="TreeGrafter"/>
</dbReference>